<keyword evidence="2" id="KW-0812">Transmembrane</keyword>
<sequence>MAGVRRFGAGGLLVAGAGVCGILALWAAQETVLRGAESVLPRASAPAVLTCAYASAAVGLGFAARNQMRAAAEAAVAALEEEDQKVRPASTAPGHEGHES</sequence>
<organism evidence="3 4">
    <name type="scientific">Streptomyces achromogenes</name>
    <dbReference type="NCBI Taxonomy" id="67255"/>
    <lineage>
        <taxon>Bacteria</taxon>
        <taxon>Bacillati</taxon>
        <taxon>Actinomycetota</taxon>
        <taxon>Actinomycetes</taxon>
        <taxon>Kitasatosporales</taxon>
        <taxon>Streptomycetaceae</taxon>
        <taxon>Streptomyces</taxon>
    </lineage>
</organism>
<accession>A0ABU0QBK5</accession>
<gene>
    <name evidence="3" type="ORF">QFZ56_006173</name>
</gene>
<evidence type="ECO:0000256" key="1">
    <source>
        <dbReference type="SAM" id="MobiDB-lite"/>
    </source>
</evidence>
<feature type="transmembrane region" description="Helical" evidence="2">
    <location>
        <begin position="7"/>
        <end position="27"/>
    </location>
</feature>
<evidence type="ECO:0000313" key="4">
    <source>
        <dbReference type="Proteomes" id="UP001243364"/>
    </source>
</evidence>
<keyword evidence="4" id="KW-1185">Reference proteome</keyword>
<feature type="transmembrane region" description="Helical" evidence="2">
    <location>
        <begin position="47"/>
        <end position="64"/>
    </location>
</feature>
<comment type="caution">
    <text evidence="3">The sequence shown here is derived from an EMBL/GenBank/DDBJ whole genome shotgun (WGS) entry which is preliminary data.</text>
</comment>
<keyword evidence="2" id="KW-1133">Transmembrane helix</keyword>
<feature type="region of interest" description="Disordered" evidence="1">
    <location>
        <begin position="81"/>
        <end position="100"/>
    </location>
</feature>
<evidence type="ECO:0000256" key="2">
    <source>
        <dbReference type="SAM" id="Phobius"/>
    </source>
</evidence>
<reference evidence="3 4" key="1">
    <citation type="submission" date="2023-07" db="EMBL/GenBank/DDBJ databases">
        <title>Comparative genomics of wheat-associated soil bacteria to identify genetic determinants of phenazine resistance.</title>
        <authorList>
            <person name="Mouncey N."/>
        </authorList>
    </citation>
    <scope>NUCLEOTIDE SEQUENCE [LARGE SCALE GENOMIC DNA]</scope>
    <source>
        <strain evidence="3 4">W4I19-2</strain>
    </source>
</reference>
<dbReference type="EMBL" id="JAUSYA010000001">
    <property type="protein sequence ID" value="MDQ0687210.1"/>
    <property type="molecule type" value="Genomic_DNA"/>
</dbReference>
<evidence type="ECO:0000313" key="3">
    <source>
        <dbReference type="EMBL" id="MDQ0687210.1"/>
    </source>
</evidence>
<keyword evidence="2" id="KW-0472">Membrane</keyword>
<protein>
    <submittedName>
        <fullName evidence="3">Uncharacterized protein</fullName>
    </submittedName>
</protein>
<dbReference type="Proteomes" id="UP001243364">
    <property type="component" value="Unassembled WGS sequence"/>
</dbReference>
<name>A0ABU0QBK5_STRAH</name>
<proteinExistence type="predicted"/>